<dbReference type="STRING" id="290397.Adeh_0699"/>
<evidence type="ECO:0000256" key="4">
    <source>
        <dbReference type="ARBA" id="ARBA00022475"/>
    </source>
</evidence>
<dbReference type="InterPro" id="IPR042196">
    <property type="entry name" value="FHIPEP_4"/>
</dbReference>
<feature type="transmembrane region" description="Helical" evidence="9">
    <location>
        <begin position="113"/>
        <end position="133"/>
    </location>
</feature>
<dbReference type="Gene3D" id="1.10.8.540">
    <property type="entry name" value="FHIPEP family, domain 3"/>
    <property type="match status" value="1"/>
</dbReference>
<evidence type="ECO:0000313" key="11">
    <source>
        <dbReference type="Proteomes" id="UP000001935"/>
    </source>
</evidence>
<evidence type="ECO:0000256" key="3">
    <source>
        <dbReference type="ARBA" id="ARBA00022448"/>
    </source>
</evidence>
<keyword evidence="3" id="KW-0813">Transport</keyword>
<evidence type="ECO:0000256" key="6">
    <source>
        <dbReference type="ARBA" id="ARBA00022692"/>
    </source>
</evidence>
<sequence length="677" mass="68468">MTIPVHALLSRLRSSGEALFALAVLGLVLLLVTPLAPGVLDLLLAANLAAAATVLVVTLFARDALRFASFPTLLLLTTLFRLALNVSSTRLVLSRGEAGRVIEAFGRVVVQGNHVVGAVVFAILTLVQLLVVAKGAERVAEVAARFTLDALPGKQMAIDADVRAGTLDAADARRRRRALERESQLYGAMDGALKFVKGDAIAGVAIVLVNVAGGLVAGVLRGMTAGDAARRYALLAIGDGLSSQIPSLLVAVAAGIAVTRVAGEEEGATLGGEIGRQLLAEPAPIAAVAALLGALALAPGLPAAPFLALAGAGGAAAWWIARRARAPAAATRSAPGTASASGPSGVDADGAAPLALELADDLLAAAATPAGQEGLAALRETVWRTLGVRTPPVALRPAPLPAGGHRLLIDEVPAGGGTAPAGQVVVLAAPDELALVGIEAAAERDPLSGRAVSVIAEADAPRARALGAVRGPLDRALAAAAAALVRNAPQLVGVQEVQALLDALEPGAPALVREASRQLPPALLAEVLRRLVEEGVSIRPLRTILEALLEAGGAGRGPAALAEAARRALRRHLAHAHAGEGPLAALLLDPAAEQVLREGLAGDVLAIDPRIAAELVERIGAEAEAQAAPPVVLTSADVRRALRTLLAPRLPAVAVLAYDELPPELTVRPLGRVALAA</sequence>
<dbReference type="HOGENOM" id="CLU_015346_3_0_7"/>
<dbReference type="GO" id="GO:0009306">
    <property type="term" value="P:protein secretion"/>
    <property type="evidence" value="ECO:0007669"/>
    <property type="project" value="InterPro"/>
</dbReference>
<evidence type="ECO:0000256" key="1">
    <source>
        <dbReference type="ARBA" id="ARBA00004429"/>
    </source>
</evidence>
<dbReference type="RefSeq" id="WP_011419758.1">
    <property type="nucleotide sequence ID" value="NC_007760.1"/>
</dbReference>
<dbReference type="InterPro" id="IPR025505">
    <property type="entry name" value="FHIPEP_CS"/>
</dbReference>
<dbReference type="InterPro" id="IPR042194">
    <property type="entry name" value="FHIPEP_1"/>
</dbReference>
<dbReference type="Gene3D" id="3.40.50.12790">
    <property type="entry name" value="FHIPEP family, domain 4"/>
    <property type="match status" value="1"/>
</dbReference>
<keyword evidence="4" id="KW-1003">Cell membrane</keyword>
<proteinExistence type="inferred from homology"/>
<feature type="transmembrane region" description="Helical" evidence="9">
    <location>
        <begin position="18"/>
        <end position="36"/>
    </location>
</feature>
<dbReference type="Gene3D" id="3.40.30.60">
    <property type="entry name" value="FHIPEP family, domain 1"/>
    <property type="match status" value="1"/>
</dbReference>
<evidence type="ECO:0000256" key="8">
    <source>
        <dbReference type="ARBA" id="ARBA00023136"/>
    </source>
</evidence>
<evidence type="ECO:0000256" key="5">
    <source>
        <dbReference type="ARBA" id="ARBA00022519"/>
    </source>
</evidence>
<dbReference type="PRINTS" id="PR00949">
    <property type="entry name" value="TYPE3IMAPROT"/>
</dbReference>
<dbReference type="InterPro" id="IPR001712">
    <property type="entry name" value="T3SS_FHIPEP"/>
</dbReference>
<reference evidence="10" key="1">
    <citation type="submission" date="2006-01" db="EMBL/GenBank/DDBJ databases">
        <title>Complete sequence of Anaeromyxobacter dehalogenans 2CP-C.</title>
        <authorList>
            <consortium name="US DOE Joint Genome Institute"/>
            <person name="Copeland A."/>
            <person name="Lucas S."/>
            <person name="Lapidus A."/>
            <person name="Barry K."/>
            <person name="Detter J.C."/>
            <person name="Glavina T."/>
            <person name="Hammon N."/>
            <person name="Israni S."/>
            <person name="Pitluck S."/>
            <person name="Brettin T."/>
            <person name="Bruce D."/>
            <person name="Han C."/>
            <person name="Tapia R."/>
            <person name="Gilna P."/>
            <person name="Kiss H."/>
            <person name="Schmutz J."/>
            <person name="Larimer F."/>
            <person name="Land M."/>
            <person name="Kyrpides N."/>
            <person name="Anderson I."/>
            <person name="Sanford R.A."/>
            <person name="Ritalahti K.M."/>
            <person name="Thomas H.S."/>
            <person name="Kirby J.R."/>
            <person name="Zhulin I.B."/>
            <person name="Loeffler F.E."/>
            <person name="Richardson P."/>
        </authorList>
    </citation>
    <scope>NUCLEOTIDE SEQUENCE</scope>
    <source>
        <strain evidence="10">2CP-C</strain>
    </source>
</reference>
<keyword evidence="6 9" id="KW-0812">Transmembrane</keyword>
<feature type="transmembrane region" description="Helical" evidence="9">
    <location>
        <begin position="278"/>
        <end position="297"/>
    </location>
</feature>
<accession>Q2INU2</accession>
<dbReference type="Pfam" id="PF00771">
    <property type="entry name" value="FHIPEP"/>
    <property type="match status" value="1"/>
</dbReference>
<gene>
    <name evidence="10" type="ordered locus">Adeh_0699</name>
</gene>
<keyword evidence="7 9" id="KW-1133">Transmembrane helix</keyword>
<evidence type="ECO:0000256" key="9">
    <source>
        <dbReference type="SAM" id="Phobius"/>
    </source>
</evidence>
<dbReference type="GO" id="GO:0005886">
    <property type="term" value="C:plasma membrane"/>
    <property type="evidence" value="ECO:0007669"/>
    <property type="project" value="UniProtKB-SubCell"/>
</dbReference>
<comment type="similarity">
    <text evidence="2">Belongs to the FHIPEP (flagella/HR/invasion proteins export pore) family.</text>
</comment>
<feature type="transmembrane region" description="Helical" evidence="9">
    <location>
        <begin position="200"/>
        <end position="220"/>
    </location>
</feature>
<dbReference type="eggNOG" id="COG4789">
    <property type="taxonomic scope" value="Bacteria"/>
</dbReference>
<dbReference type="EMBL" id="CP000251">
    <property type="protein sequence ID" value="ABC80475.1"/>
    <property type="molecule type" value="Genomic_DNA"/>
</dbReference>
<comment type="subcellular location">
    <subcellularLocation>
        <location evidence="1">Cell inner membrane</location>
        <topology evidence="1">Multi-pass membrane protein</topology>
    </subcellularLocation>
</comment>
<name>Q2INU2_ANADE</name>
<organism evidence="10 11">
    <name type="scientific">Anaeromyxobacter dehalogenans (strain 2CP-C)</name>
    <dbReference type="NCBI Taxonomy" id="290397"/>
    <lineage>
        <taxon>Bacteria</taxon>
        <taxon>Pseudomonadati</taxon>
        <taxon>Myxococcota</taxon>
        <taxon>Myxococcia</taxon>
        <taxon>Myxococcales</taxon>
        <taxon>Cystobacterineae</taxon>
        <taxon>Anaeromyxobacteraceae</taxon>
        <taxon>Anaeromyxobacter</taxon>
    </lineage>
</organism>
<dbReference type="PANTHER" id="PTHR30161:SF2">
    <property type="entry name" value="INVASION PROTEIN INVA"/>
    <property type="match status" value="1"/>
</dbReference>
<dbReference type="KEGG" id="ade:Adeh_0699"/>
<keyword evidence="5" id="KW-0997">Cell inner membrane</keyword>
<evidence type="ECO:0000313" key="10">
    <source>
        <dbReference type="EMBL" id="ABC80475.1"/>
    </source>
</evidence>
<dbReference type="OrthoDB" id="9759185at2"/>
<feature type="transmembrane region" description="Helical" evidence="9">
    <location>
        <begin position="42"/>
        <end position="61"/>
    </location>
</feature>
<keyword evidence="8 9" id="KW-0472">Membrane</keyword>
<dbReference type="Proteomes" id="UP000001935">
    <property type="component" value="Chromosome"/>
</dbReference>
<dbReference type="PIRSF" id="PIRSF005419">
    <property type="entry name" value="FlhA"/>
    <property type="match status" value="1"/>
</dbReference>
<dbReference type="AlphaFoldDB" id="Q2INU2"/>
<evidence type="ECO:0000256" key="7">
    <source>
        <dbReference type="ARBA" id="ARBA00022989"/>
    </source>
</evidence>
<protein>
    <submittedName>
        <fullName evidence="10">Type III secretion FHIPEP</fullName>
    </submittedName>
</protein>
<dbReference type="PROSITE" id="PS00994">
    <property type="entry name" value="FHIPEP"/>
    <property type="match status" value="1"/>
</dbReference>
<dbReference type="PANTHER" id="PTHR30161">
    <property type="entry name" value="FLAGELLAR EXPORT PROTEIN, MEMBRANE FLHA SUBUNIT-RELATED"/>
    <property type="match status" value="1"/>
</dbReference>
<evidence type="ECO:0000256" key="2">
    <source>
        <dbReference type="ARBA" id="ARBA00008835"/>
    </source>
</evidence>
<dbReference type="InterPro" id="IPR042193">
    <property type="entry name" value="FHIPEP_3"/>
</dbReference>